<dbReference type="PANTHER" id="PTHR45098:SF1">
    <property type="entry name" value="DNAJ DOMAIN CONTAINING PROTEIN, EXPRESSED"/>
    <property type="match status" value="1"/>
</dbReference>
<dbReference type="Proteomes" id="UP001457282">
    <property type="component" value="Unassembled WGS sequence"/>
</dbReference>
<evidence type="ECO:0000259" key="1">
    <source>
        <dbReference type="PROSITE" id="PS50076"/>
    </source>
</evidence>
<evidence type="ECO:0000313" key="2">
    <source>
        <dbReference type="EMBL" id="KAK9905281.1"/>
    </source>
</evidence>
<dbReference type="PANTHER" id="PTHR45098">
    <property type="entry name" value="DNAJ DOMAIN CONTAINING PROTEIN, EXPRESSED"/>
    <property type="match status" value="1"/>
</dbReference>
<protein>
    <recommendedName>
        <fullName evidence="1">J domain-containing protein</fullName>
    </recommendedName>
</protein>
<evidence type="ECO:0000313" key="3">
    <source>
        <dbReference type="Proteomes" id="UP001457282"/>
    </source>
</evidence>
<dbReference type="SUPFAM" id="SSF54928">
    <property type="entry name" value="RNA-binding domain, RBD"/>
    <property type="match status" value="1"/>
</dbReference>
<sequence>MEMNVEEDHYNVLGLPSGEEGAKLTQKEITEAYRVKALALHMGKRPNNPHVHANFQRLDTAYGILKNESSRKVFDQRLRDQTEKHRRHSELLSLDSVLSYFEARARAAVAYAKMMRKLGLEVARMPATHGTTDTVPKRETRGVGKKAINDLNLGLLDEEKILKVSWEKLGGGGYTAEMLRDLLSKFGEVEDLVIQKFSALVLMGTRDAAVAATGAVVGHHANPLVVALLHQKSDEPDH</sequence>
<keyword evidence="3" id="KW-1185">Reference proteome</keyword>
<accession>A0AAW1VPK2</accession>
<reference evidence="2 3" key="1">
    <citation type="journal article" date="2023" name="G3 (Bethesda)">
        <title>A chromosome-length genome assembly and annotation of blackberry (Rubus argutus, cv. 'Hillquist').</title>
        <authorList>
            <person name="Bruna T."/>
            <person name="Aryal R."/>
            <person name="Dudchenko O."/>
            <person name="Sargent D.J."/>
            <person name="Mead D."/>
            <person name="Buti M."/>
            <person name="Cavallini A."/>
            <person name="Hytonen T."/>
            <person name="Andres J."/>
            <person name="Pham M."/>
            <person name="Weisz D."/>
            <person name="Mascagni F."/>
            <person name="Usai G."/>
            <person name="Natali L."/>
            <person name="Bassil N."/>
            <person name="Fernandez G.E."/>
            <person name="Lomsadze A."/>
            <person name="Armour M."/>
            <person name="Olukolu B."/>
            <person name="Poorten T."/>
            <person name="Britton C."/>
            <person name="Davik J."/>
            <person name="Ashrafi H."/>
            <person name="Aiden E.L."/>
            <person name="Borodovsky M."/>
            <person name="Worthington M."/>
        </authorList>
    </citation>
    <scope>NUCLEOTIDE SEQUENCE [LARGE SCALE GENOMIC DNA]</scope>
    <source>
        <strain evidence="2">PI 553951</strain>
    </source>
</reference>
<dbReference type="AlphaFoldDB" id="A0AAW1VPK2"/>
<organism evidence="2 3">
    <name type="scientific">Rubus argutus</name>
    <name type="common">Southern blackberry</name>
    <dbReference type="NCBI Taxonomy" id="59490"/>
    <lineage>
        <taxon>Eukaryota</taxon>
        <taxon>Viridiplantae</taxon>
        <taxon>Streptophyta</taxon>
        <taxon>Embryophyta</taxon>
        <taxon>Tracheophyta</taxon>
        <taxon>Spermatophyta</taxon>
        <taxon>Magnoliopsida</taxon>
        <taxon>eudicotyledons</taxon>
        <taxon>Gunneridae</taxon>
        <taxon>Pentapetalae</taxon>
        <taxon>rosids</taxon>
        <taxon>fabids</taxon>
        <taxon>Rosales</taxon>
        <taxon>Rosaceae</taxon>
        <taxon>Rosoideae</taxon>
        <taxon>Rosoideae incertae sedis</taxon>
        <taxon>Rubus</taxon>
    </lineage>
</organism>
<proteinExistence type="predicted"/>
<dbReference type="CDD" id="cd06257">
    <property type="entry name" value="DnaJ"/>
    <property type="match status" value="1"/>
</dbReference>
<dbReference type="PROSITE" id="PS50076">
    <property type="entry name" value="DNAJ_2"/>
    <property type="match status" value="1"/>
</dbReference>
<feature type="domain" description="J" evidence="1">
    <location>
        <begin position="8"/>
        <end position="78"/>
    </location>
</feature>
<name>A0AAW1VPK2_RUBAR</name>
<dbReference type="InterPro" id="IPR036869">
    <property type="entry name" value="J_dom_sf"/>
</dbReference>
<dbReference type="SMART" id="SM00271">
    <property type="entry name" value="DnaJ"/>
    <property type="match status" value="1"/>
</dbReference>
<dbReference type="GO" id="GO:0003676">
    <property type="term" value="F:nucleic acid binding"/>
    <property type="evidence" value="ECO:0007669"/>
    <property type="project" value="InterPro"/>
</dbReference>
<dbReference type="InterPro" id="IPR012677">
    <property type="entry name" value="Nucleotide-bd_a/b_plait_sf"/>
</dbReference>
<dbReference type="Gene3D" id="1.10.287.110">
    <property type="entry name" value="DnaJ domain"/>
    <property type="match status" value="1"/>
</dbReference>
<dbReference type="InterPro" id="IPR001623">
    <property type="entry name" value="DnaJ_domain"/>
</dbReference>
<comment type="caution">
    <text evidence="2">The sequence shown here is derived from an EMBL/GenBank/DDBJ whole genome shotgun (WGS) entry which is preliminary data.</text>
</comment>
<dbReference type="InterPro" id="IPR035979">
    <property type="entry name" value="RBD_domain_sf"/>
</dbReference>
<dbReference type="EMBL" id="JBEDUW010000164">
    <property type="protein sequence ID" value="KAK9905281.1"/>
    <property type="molecule type" value="Genomic_DNA"/>
</dbReference>
<dbReference type="Gene3D" id="3.30.70.330">
    <property type="match status" value="1"/>
</dbReference>
<dbReference type="SUPFAM" id="SSF46565">
    <property type="entry name" value="Chaperone J-domain"/>
    <property type="match status" value="1"/>
</dbReference>
<gene>
    <name evidence="2" type="ORF">M0R45_000333</name>
</gene>
<dbReference type="Pfam" id="PF00226">
    <property type="entry name" value="DnaJ"/>
    <property type="match status" value="1"/>
</dbReference>